<keyword evidence="2 7" id="KW-0812">Transmembrane</keyword>
<dbReference type="InterPro" id="IPR001733">
    <property type="entry name" value="Peptidase_S26B"/>
</dbReference>
<dbReference type="SUPFAM" id="SSF51306">
    <property type="entry name" value="LexA/Signal peptidase"/>
    <property type="match status" value="1"/>
</dbReference>
<keyword evidence="10" id="KW-1185">Reference proteome</keyword>
<comment type="caution">
    <text evidence="9">The sequence shown here is derived from an EMBL/GenBank/DDBJ whole genome shotgun (WGS) entry which is preliminary data.</text>
</comment>
<name>A0ABN3B309_9MICO</name>
<evidence type="ECO:0000256" key="4">
    <source>
        <dbReference type="ARBA" id="ARBA00023136"/>
    </source>
</evidence>
<sequence>MGQKKTLDVVRSSVLTIASIIGGFCILLVLAGIMFGLRPLVVVSGSMEPAIPTGSLILIQQKQAEELRIGDIVTVSRPDGEGFITHRILEKTPHDDGAGVDLVLKGDANENQDPKPYSVDSAERVVLTLPFVGIIVKYLQSPFGVVAGVILVLAVVSLYSIRPDRKTEEGAESNDEASPQAPHPDRAAAQQGTAESIAPMYQGLHVGDPATARLQQPYAPSAAAYGLHAGYVEAAGAYAPRMVVPAPRDARSMGPGVATAEPRPVGTVVDGELWVPVSVLGAARRFVSDAEGAPQTKPSPDDPNDEKYTV</sequence>
<evidence type="ECO:0000313" key="9">
    <source>
        <dbReference type="EMBL" id="GAA2186239.1"/>
    </source>
</evidence>
<keyword evidence="4 7" id="KW-0472">Membrane</keyword>
<dbReference type="NCBIfam" id="TIGR02228">
    <property type="entry name" value="sigpep_I_arch"/>
    <property type="match status" value="1"/>
</dbReference>
<dbReference type="EMBL" id="BAAAOP010000003">
    <property type="protein sequence ID" value="GAA2186239.1"/>
    <property type="molecule type" value="Genomic_DNA"/>
</dbReference>
<gene>
    <name evidence="9" type="ORF">GCM10009786_06140</name>
</gene>
<dbReference type="RefSeq" id="WP_346057337.1">
    <property type="nucleotide sequence ID" value="NZ_BAAAOP010000003.1"/>
</dbReference>
<feature type="transmembrane region" description="Helical" evidence="7">
    <location>
        <begin position="143"/>
        <end position="161"/>
    </location>
</feature>
<evidence type="ECO:0000256" key="2">
    <source>
        <dbReference type="ARBA" id="ARBA00022692"/>
    </source>
</evidence>
<dbReference type="PANTHER" id="PTHR10806">
    <property type="entry name" value="SIGNAL PEPTIDASE COMPLEX CATALYTIC SUBUNIT SEC11"/>
    <property type="match status" value="1"/>
</dbReference>
<evidence type="ECO:0000256" key="6">
    <source>
        <dbReference type="SAM" id="MobiDB-lite"/>
    </source>
</evidence>
<dbReference type="Proteomes" id="UP001501084">
    <property type="component" value="Unassembled WGS sequence"/>
</dbReference>
<evidence type="ECO:0000256" key="1">
    <source>
        <dbReference type="ARBA" id="ARBA00004370"/>
    </source>
</evidence>
<feature type="region of interest" description="Disordered" evidence="6">
    <location>
        <begin position="286"/>
        <end position="310"/>
    </location>
</feature>
<comment type="subcellular location">
    <subcellularLocation>
        <location evidence="1">Membrane</location>
    </subcellularLocation>
</comment>
<dbReference type="EC" id="3.4.21.89" evidence="5"/>
<organism evidence="9 10">
    <name type="scientific">Leucobacter alluvii</name>
    <dbReference type="NCBI Taxonomy" id="340321"/>
    <lineage>
        <taxon>Bacteria</taxon>
        <taxon>Bacillati</taxon>
        <taxon>Actinomycetota</taxon>
        <taxon>Actinomycetes</taxon>
        <taxon>Micrococcales</taxon>
        <taxon>Microbacteriaceae</taxon>
        <taxon>Leucobacter</taxon>
    </lineage>
</organism>
<keyword evidence="3 7" id="KW-1133">Transmembrane helix</keyword>
<evidence type="ECO:0000256" key="3">
    <source>
        <dbReference type="ARBA" id="ARBA00022989"/>
    </source>
</evidence>
<feature type="region of interest" description="Disordered" evidence="6">
    <location>
        <begin position="167"/>
        <end position="192"/>
    </location>
</feature>
<evidence type="ECO:0000256" key="7">
    <source>
        <dbReference type="SAM" id="Phobius"/>
    </source>
</evidence>
<feature type="domain" description="Peptidase S26" evidence="8">
    <location>
        <begin position="24"/>
        <end position="80"/>
    </location>
</feature>
<dbReference type="InterPro" id="IPR036286">
    <property type="entry name" value="LexA/Signal_pep-like_sf"/>
</dbReference>
<proteinExistence type="predicted"/>
<dbReference type="PANTHER" id="PTHR10806:SF6">
    <property type="entry name" value="SIGNAL PEPTIDASE COMPLEX CATALYTIC SUBUNIT SEC11"/>
    <property type="match status" value="1"/>
</dbReference>
<dbReference type="CDD" id="cd06462">
    <property type="entry name" value="Peptidase_S24_S26"/>
    <property type="match status" value="1"/>
</dbReference>
<dbReference type="Pfam" id="PF10502">
    <property type="entry name" value="Peptidase_S26"/>
    <property type="match status" value="1"/>
</dbReference>
<evidence type="ECO:0000259" key="8">
    <source>
        <dbReference type="Pfam" id="PF10502"/>
    </source>
</evidence>
<feature type="transmembrane region" description="Helical" evidence="7">
    <location>
        <begin position="12"/>
        <end position="37"/>
    </location>
</feature>
<evidence type="ECO:0000256" key="5">
    <source>
        <dbReference type="NCBIfam" id="TIGR02228"/>
    </source>
</evidence>
<protein>
    <recommendedName>
        <fullName evidence="5">Signal peptidase I</fullName>
        <ecNumber evidence="5">3.4.21.89</ecNumber>
    </recommendedName>
</protein>
<reference evidence="9 10" key="1">
    <citation type="journal article" date="2019" name="Int. J. Syst. Evol. Microbiol.">
        <title>The Global Catalogue of Microorganisms (GCM) 10K type strain sequencing project: providing services to taxonomists for standard genome sequencing and annotation.</title>
        <authorList>
            <consortium name="The Broad Institute Genomics Platform"/>
            <consortium name="The Broad Institute Genome Sequencing Center for Infectious Disease"/>
            <person name="Wu L."/>
            <person name="Ma J."/>
        </authorList>
    </citation>
    <scope>NUCLEOTIDE SEQUENCE [LARGE SCALE GENOMIC DNA]</scope>
    <source>
        <strain evidence="9 10">JCM 14919</strain>
    </source>
</reference>
<evidence type="ECO:0000313" key="10">
    <source>
        <dbReference type="Proteomes" id="UP001501084"/>
    </source>
</evidence>
<accession>A0ABN3B309</accession>
<dbReference type="InterPro" id="IPR019533">
    <property type="entry name" value="Peptidase_S26"/>
</dbReference>